<evidence type="ECO:0000256" key="3">
    <source>
        <dbReference type="ARBA" id="ARBA00022801"/>
    </source>
</evidence>
<dbReference type="SUPFAM" id="SSF55486">
    <property type="entry name" value="Metalloproteases ('zincins'), catalytic domain"/>
    <property type="match status" value="1"/>
</dbReference>
<keyword evidence="2 6" id="KW-0479">Metal-binding</keyword>
<dbReference type="InterPro" id="IPR045090">
    <property type="entry name" value="Pept_M3A_M3B"/>
</dbReference>
<dbReference type="Pfam" id="PF01432">
    <property type="entry name" value="Peptidase_M3"/>
    <property type="match status" value="1"/>
</dbReference>
<dbReference type="PANTHER" id="PTHR11804:SF84">
    <property type="entry name" value="SACCHAROLYSIN"/>
    <property type="match status" value="1"/>
</dbReference>
<evidence type="ECO:0000256" key="5">
    <source>
        <dbReference type="ARBA" id="ARBA00023049"/>
    </source>
</evidence>
<dbReference type="InterPro" id="IPR004438">
    <property type="entry name" value="Peptidase_M3B"/>
</dbReference>
<dbReference type="GO" id="GO:0006518">
    <property type="term" value="P:peptide metabolic process"/>
    <property type="evidence" value="ECO:0007669"/>
    <property type="project" value="TreeGrafter"/>
</dbReference>
<gene>
    <name evidence="9" type="ORF">SAMN04515677_10775</name>
</gene>
<accession>A0A1G9RNM2</accession>
<name>A0A1G9RNM2_9FIRM</name>
<dbReference type="Gene3D" id="1.10.1370.20">
    <property type="entry name" value="Oligoendopeptidase f, C-terminal domain"/>
    <property type="match status" value="1"/>
</dbReference>
<protein>
    <recommendedName>
        <fullName evidence="6">Oligopeptidase F</fullName>
        <ecNumber evidence="6">3.4.24.-</ecNumber>
    </recommendedName>
</protein>
<comment type="function">
    <text evidence="6">Has oligopeptidase activity and degrades a variety of small bioactive peptides.</text>
</comment>
<dbReference type="GO" id="GO:0006508">
    <property type="term" value="P:proteolysis"/>
    <property type="evidence" value="ECO:0007669"/>
    <property type="project" value="UniProtKB-KW"/>
</dbReference>
<comment type="cofactor">
    <cofactor evidence="6">
        <name>Zn(2+)</name>
        <dbReference type="ChEBI" id="CHEBI:29105"/>
    </cofactor>
    <text evidence="6">Binds 1 zinc ion.</text>
</comment>
<keyword evidence="5 6" id="KW-0482">Metalloprotease</keyword>
<dbReference type="NCBIfam" id="TIGR00181">
    <property type="entry name" value="pepF"/>
    <property type="match status" value="1"/>
</dbReference>
<evidence type="ECO:0000256" key="1">
    <source>
        <dbReference type="ARBA" id="ARBA00022670"/>
    </source>
</evidence>
<feature type="domain" description="Oligopeptidase F N-terminal" evidence="8">
    <location>
        <begin position="112"/>
        <end position="180"/>
    </location>
</feature>
<dbReference type="EMBL" id="FNGW01000007">
    <property type="protein sequence ID" value="SDM24794.1"/>
    <property type="molecule type" value="Genomic_DNA"/>
</dbReference>
<feature type="domain" description="Peptidase M3A/M3B catalytic" evidence="7">
    <location>
        <begin position="201"/>
        <end position="581"/>
    </location>
</feature>
<dbReference type="InterPro" id="IPR013647">
    <property type="entry name" value="OligopepF_N_dom"/>
</dbReference>
<evidence type="ECO:0000256" key="6">
    <source>
        <dbReference type="RuleBase" id="RU368091"/>
    </source>
</evidence>
<evidence type="ECO:0000256" key="2">
    <source>
        <dbReference type="ARBA" id="ARBA00022723"/>
    </source>
</evidence>
<dbReference type="Gene3D" id="1.20.140.70">
    <property type="entry name" value="Oligopeptidase f, N-terminal domain"/>
    <property type="match status" value="1"/>
</dbReference>
<dbReference type="GO" id="GO:0046872">
    <property type="term" value="F:metal ion binding"/>
    <property type="evidence" value="ECO:0007669"/>
    <property type="project" value="UniProtKB-UniRule"/>
</dbReference>
<dbReference type="CDD" id="cd09608">
    <property type="entry name" value="M3B_PepF"/>
    <property type="match status" value="1"/>
</dbReference>
<dbReference type="STRING" id="1121325.SAMN04515677_10775"/>
<dbReference type="EC" id="3.4.24.-" evidence="6"/>
<keyword evidence="3 6" id="KW-0378">Hydrolase</keyword>
<proteinExistence type="inferred from homology"/>
<evidence type="ECO:0000256" key="4">
    <source>
        <dbReference type="ARBA" id="ARBA00022833"/>
    </source>
</evidence>
<evidence type="ECO:0000259" key="8">
    <source>
        <dbReference type="Pfam" id="PF08439"/>
    </source>
</evidence>
<sequence>MGVDRSKIEEKFKWQIEKMYASKDAIEKDIKKVKDLIEKAKEYKGKLSEKWENLYEALKVSEDASRILQNLYVYTHMKQHEDTRINENQSIATKTDMLSTELSMATSYIVPELIAIDDAKLKEYLTHDELAFYEKHISEILREKPHTLTEREEEILAAVSDLSGIPENVYDMLSFADLEFPEIEDEEGNKVKLTHSNYSVFLKSKNQKVRKDAFDAMYSVYGQYKNTFASTLYGGIKSEIFYAKTRNYESALQASLFQDDISVDVYNNLISAVDENLDALNKYIELKKKLLGLNEIHMYDLYVPLTDKFDMKITYEEAKEIILEALKPLGEEYLGLIKRAFDERWIDVYENEGKQGGAYSWGSYDSEPYILMNYKDDLNSLFTLIHELGHSMHSYYSKHNQEYLYSSYKIFVAEVASTLNELLLINYLLEKSNSKEERIYLLNYYIEQFRTTVYRQTMFGEFEKLTHERVEAGEPLTAQEFNEIYYKLNEKYYKKSCIIDQQIELEWARIPHFYSNFYVYKYATGFSAASALSQQILEEGQNAVDRYISFLKSGGSEYPLAQLKKAGVDMQKKESVDDALKIFGELVDQLEQEYNK</sequence>
<dbReference type="InterPro" id="IPR042088">
    <property type="entry name" value="OligoPept_F_C"/>
</dbReference>
<dbReference type="Gene3D" id="1.10.287.830">
    <property type="entry name" value="putative peptidase helix hairpin domain like"/>
    <property type="match status" value="1"/>
</dbReference>
<evidence type="ECO:0000313" key="10">
    <source>
        <dbReference type="Proteomes" id="UP000199068"/>
    </source>
</evidence>
<dbReference type="InterPro" id="IPR001567">
    <property type="entry name" value="Pept_M3A_M3B_dom"/>
</dbReference>
<keyword evidence="10" id="KW-1185">Reference proteome</keyword>
<keyword evidence="1 6" id="KW-0645">Protease</keyword>
<dbReference type="PANTHER" id="PTHR11804">
    <property type="entry name" value="PROTEASE M3 THIMET OLIGOPEPTIDASE-RELATED"/>
    <property type="match status" value="1"/>
</dbReference>
<dbReference type="Pfam" id="PF08439">
    <property type="entry name" value="Peptidase_M3_N"/>
    <property type="match status" value="1"/>
</dbReference>
<dbReference type="RefSeq" id="WP_092726868.1">
    <property type="nucleotide sequence ID" value="NZ_FNGW01000007.1"/>
</dbReference>
<keyword evidence="4 6" id="KW-0862">Zinc</keyword>
<dbReference type="AlphaFoldDB" id="A0A1G9RNM2"/>
<dbReference type="Proteomes" id="UP000199068">
    <property type="component" value="Unassembled WGS sequence"/>
</dbReference>
<evidence type="ECO:0000259" key="7">
    <source>
        <dbReference type="Pfam" id="PF01432"/>
    </source>
</evidence>
<organism evidence="9 10">
    <name type="scientific">Romboutsia lituseburensis DSM 797</name>
    <dbReference type="NCBI Taxonomy" id="1121325"/>
    <lineage>
        <taxon>Bacteria</taxon>
        <taxon>Bacillati</taxon>
        <taxon>Bacillota</taxon>
        <taxon>Clostridia</taxon>
        <taxon>Peptostreptococcales</taxon>
        <taxon>Peptostreptococcaceae</taxon>
        <taxon>Romboutsia</taxon>
    </lineage>
</organism>
<reference evidence="9 10" key="1">
    <citation type="submission" date="2016-10" db="EMBL/GenBank/DDBJ databases">
        <authorList>
            <person name="de Groot N.N."/>
        </authorList>
    </citation>
    <scope>NUCLEOTIDE SEQUENCE [LARGE SCALE GENOMIC DNA]</scope>
    <source>
        <strain evidence="9 10">DSM 797</strain>
    </source>
</reference>
<evidence type="ECO:0000313" key="9">
    <source>
        <dbReference type="EMBL" id="SDM24794.1"/>
    </source>
</evidence>
<comment type="similarity">
    <text evidence="6">Belongs to the peptidase M3B family.</text>
</comment>
<dbReference type="GO" id="GO:0004222">
    <property type="term" value="F:metalloendopeptidase activity"/>
    <property type="evidence" value="ECO:0007669"/>
    <property type="project" value="UniProtKB-UniRule"/>
</dbReference>